<sequence length="495" mass="55468">MCGSRNFPYQSRKVIRNSEGKGALNRQTFLGNREKEISPCLYVSSKKGENCSAIVREKLESLQFEVHNESSTAAATKLCSTTRMSLIVLEDCEEKAFVQTIKAPSACNKHTPVVYISSGPLSGVVRDLMQEQFIDELVFKCLTLEDDLGRAVARLKTQPGQFAITPKSKRSVRPRKRTPDHGAGFSSPNCMFSGAATSSVVSPTPHGLDYAQINSLIATTLFKQQQDSAQHESDPHLFLEGALCSNVPQPCPGLSFHTHEESNKMIKPDGYAKGMHPSGIIAENHSLPNIHQWFPSVTIAANGRREVKTHSNVKREEKCLAGGKEEENNKTPVKAMAKVLKSHCVNRRRFPIDSSFNFMDSSLERKRNTPKQTKQRKRSRSSAAGGTAAERKELHLDKEKKRRERITQSWHWLRQLVPNCDAYADKATVFEMSVAYLHHCWKYHAPIIQQVNKEFLFLNTSNISSEDMERNITEILEKEGRAFGTSVESGSCKES</sequence>
<evidence type="ECO:0000256" key="1">
    <source>
        <dbReference type="ARBA" id="ARBA00004123"/>
    </source>
</evidence>
<evidence type="ECO:0000256" key="8">
    <source>
        <dbReference type="ARBA" id="ARBA00023242"/>
    </source>
</evidence>
<evidence type="ECO:0000259" key="10">
    <source>
        <dbReference type="PROSITE" id="PS50888"/>
    </source>
</evidence>
<evidence type="ECO:0000256" key="6">
    <source>
        <dbReference type="ARBA" id="ARBA00023125"/>
    </source>
</evidence>
<dbReference type="InterPro" id="IPR036638">
    <property type="entry name" value="HLH_DNA-bd_sf"/>
</dbReference>
<comment type="caution">
    <text evidence="11">The sequence shown here is derived from an EMBL/GenBank/DDBJ whole genome shotgun (WGS) entry which is preliminary data.</text>
</comment>
<keyword evidence="12" id="KW-1185">Reference proteome</keyword>
<evidence type="ECO:0000256" key="4">
    <source>
        <dbReference type="ARBA" id="ARBA00022871"/>
    </source>
</evidence>
<dbReference type="Pfam" id="PF00010">
    <property type="entry name" value="HLH"/>
    <property type="match status" value="1"/>
</dbReference>
<evidence type="ECO:0000313" key="12">
    <source>
        <dbReference type="Proteomes" id="UP001159405"/>
    </source>
</evidence>
<feature type="compositionally biased region" description="Basic and acidic residues" evidence="9">
    <location>
        <begin position="389"/>
        <end position="399"/>
    </location>
</feature>
<keyword evidence="3" id="KW-0221">Differentiation</keyword>
<evidence type="ECO:0000256" key="2">
    <source>
        <dbReference type="ARBA" id="ARBA00022473"/>
    </source>
</evidence>
<organism evidence="11 12">
    <name type="scientific">Porites lobata</name>
    <dbReference type="NCBI Taxonomy" id="104759"/>
    <lineage>
        <taxon>Eukaryota</taxon>
        <taxon>Metazoa</taxon>
        <taxon>Cnidaria</taxon>
        <taxon>Anthozoa</taxon>
        <taxon>Hexacorallia</taxon>
        <taxon>Scleractinia</taxon>
        <taxon>Fungiina</taxon>
        <taxon>Poritidae</taxon>
        <taxon>Porites</taxon>
    </lineage>
</organism>
<evidence type="ECO:0000256" key="7">
    <source>
        <dbReference type="ARBA" id="ARBA00023163"/>
    </source>
</evidence>
<keyword evidence="8" id="KW-0539">Nucleus</keyword>
<feature type="compositionally biased region" description="Basic residues" evidence="9">
    <location>
        <begin position="167"/>
        <end position="178"/>
    </location>
</feature>
<protein>
    <recommendedName>
        <fullName evidence="10">BHLH domain-containing protein</fullName>
    </recommendedName>
</protein>
<keyword evidence="7" id="KW-0804">Transcription</keyword>
<dbReference type="InterPro" id="IPR011598">
    <property type="entry name" value="bHLH_dom"/>
</dbReference>
<dbReference type="SUPFAM" id="SSF47459">
    <property type="entry name" value="HLH, helix-loop-helix DNA-binding domain"/>
    <property type="match status" value="1"/>
</dbReference>
<keyword evidence="4" id="KW-0744">Spermatogenesis</keyword>
<feature type="region of interest" description="Disordered" evidence="9">
    <location>
        <begin position="166"/>
        <end position="185"/>
    </location>
</feature>
<keyword evidence="6" id="KW-0238">DNA-binding</keyword>
<dbReference type="PANTHER" id="PTHR15402">
    <property type="entry name" value="TRANSCRIPTION FACTOR-LIKE 5 PROTEIN"/>
    <property type="match status" value="1"/>
</dbReference>
<dbReference type="Gene3D" id="4.10.280.10">
    <property type="entry name" value="Helix-loop-helix DNA-binding domain"/>
    <property type="match status" value="1"/>
</dbReference>
<keyword evidence="5" id="KW-0805">Transcription regulation</keyword>
<evidence type="ECO:0000256" key="9">
    <source>
        <dbReference type="SAM" id="MobiDB-lite"/>
    </source>
</evidence>
<dbReference type="PROSITE" id="PS50888">
    <property type="entry name" value="BHLH"/>
    <property type="match status" value="1"/>
</dbReference>
<evidence type="ECO:0000313" key="11">
    <source>
        <dbReference type="EMBL" id="CAH3035174.1"/>
    </source>
</evidence>
<dbReference type="EMBL" id="CALNXK010000003">
    <property type="protein sequence ID" value="CAH3035174.1"/>
    <property type="molecule type" value="Genomic_DNA"/>
</dbReference>
<proteinExistence type="predicted"/>
<name>A0ABN8MT52_9CNID</name>
<feature type="region of interest" description="Disordered" evidence="9">
    <location>
        <begin position="361"/>
        <end position="400"/>
    </location>
</feature>
<dbReference type="Proteomes" id="UP001159405">
    <property type="component" value="Unassembled WGS sequence"/>
</dbReference>
<gene>
    <name evidence="11" type="ORF">PLOB_00025021</name>
</gene>
<evidence type="ECO:0000256" key="3">
    <source>
        <dbReference type="ARBA" id="ARBA00022782"/>
    </source>
</evidence>
<accession>A0ABN8MT52</accession>
<reference evidence="11 12" key="1">
    <citation type="submission" date="2022-05" db="EMBL/GenBank/DDBJ databases">
        <authorList>
            <consortium name="Genoscope - CEA"/>
            <person name="William W."/>
        </authorList>
    </citation>
    <scope>NUCLEOTIDE SEQUENCE [LARGE SCALE GENOMIC DNA]</scope>
</reference>
<keyword evidence="2" id="KW-0217">Developmental protein</keyword>
<feature type="domain" description="BHLH" evidence="10">
    <location>
        <begin position="390"/>
        <end position="440"/>
    </location>
</feature>
<evidence type="ECO:0000256" key="5">
    <source>
        <dbReference type="ARBA" id="ARBA00023015"/>
    </source>
</evidence>
<comment type="subcellular location">
    <subcellularLocation>
        <location evidence="1">Nucleus</location>
    </subcellularLocation>
</comment>
<dbReference type="InterPro" id="IPR039583">
    <property type="entry name" value="TCFL5/SOLH1/2"/>
</dbReference>
<dbReference type="PANTHER" id="PTHR15402:SF2">
    <property type="entry name" value="TRANSCRIPTION FACTOR LIKE 5"/>
    <property type="match status" value="1"/>
</dbReference>
<dbReference type="CDD" id="cd19683">
    <property type="entry name" value="bHLH_SOHLH_like"/>
    <property type="match status" value="1"/>
</dbReference>